<evidence type="ECO:0000313" key="4">
    <source>
        <dbReference type="Proteomes" id="UP000699865"/>
    </source>
</evidence>
<dbReference type="EMBL" id="JAFMOU010000070">
    <property type="protein sequence ID" value="MBU9836517.1"/>
    <property type="molecule type" value="Genomic_DNA"/>
</dbReference>
<feature type="region of interest" description="Disordered" evidence="1">
    <location>
        <begin position="35"/>
        <end position="116"/>
    </location>
</feature>
<feature type="signal peptide" evidence="2">
    <location>
        <begin position="1"/>
        <end position="25"/>
    </location>
</feature>
<gene>
    <name evidence="3" type="ORF">J1786_17070</name>
</gene>
<evidence type="ECO:0000256" key="1">
    <source>
        <dbReference type="SAM" id="MobiDB-lite"/>
    </source>
</evidence>
<feature type="compositionally biased region" description="Basic and acidic residues" evidence="1">
    <location>
        <begin position="53"/>
        <end position="81"/>
    </location>
</feature>
<keyword evidence="2" id="KW-0732">Signal</keyword>
<protein>
    <submittedName>
        <fullName evidence="3">Uncharacterized protein</fullName>
    </submittedName>
</protein>
<dbReference type="RefSeq" id="WP_129990961.1">
    <property type="nucleotide sequence ID" value="NZ_JAFMOS010000460.1"/>
</dbReference>
<evidence type="ECO:0000256" key="2">
    <source>
        <dbReference type="SAM" id="SignalP"/>
    </source>
</evidence>
<sequence>MAGPLSRLIRITCTSALLFSFAAVADQQGRQQLQDQFAEKNRQQHEQMLQSERQWREDSQKSANEYHEQIQRQIKEQEDTTTRIQNEAIATHEKRDAEAREAARQKREQAGDPERN</sequence>
<feature type="compositionally biased region" description="Basic and acidic residues" evidence="1">
    <location>
        <begin position="90"/>
        <end position="116"/>
    </location>
</feature>
<dbReference type="Proteomes" id="UP000699865">
    <property type="component" value="Unassembled WGS sequence"/>
</dbReference>
<accession>A0ABS6L3U1</accession>
<feature type="chain" id="PRO_5045444145" evidence="2">
    <location>
        <begin position="26"/>
        <end position="116"/>
    </location>
</feature>
<name>A0ABS6L3U1_9GAMM</name>
<evidence type="ECO:0000313" key="3">
    <source>
        <dbReference type="EMBL" id="MBU9836517.1"/>
    </source>
</evidence>
<proteinExistence type="predicted"/>
<reference evidence="3 4" key="1">
    <citation type="submission" date="2021-03" db="EMBL/GenBank/DDBJ databases">
        <title>Five novel Rahnella species.</title>
        <authorList>
            <person name="Brady C."/>
            <person name="Asselin J."/>
            <person name="Beer S."/>
            <person name="Bruberg M.B."/>
            <person name="Crampton B."/>
            <person name="Venter S."/>
            <person name="Arnold D."/>
            <person name="Denman S."/>
        </authorList>
    </citation>
    <scope>NUCLEOTIDE SEQUENCE [LARGE SCALE GENOMIC DNA]</scope>
    <source>
        <strain evidence="3 4">L72c</strain>
    </source>
</reference>
<organism evidence="3 4">
    <name type="scientific">Rahnella perminowiae</name>
    <dbReference type="NCBI Taxonomy" id="2816244"/>
    <lineage>
        <taxon>Bacteria</taxon>
        <taxon>Pseudomonadati</taxon>
        <taxon>Pseudomonadota</taxon>
        <taxon>Gammaproteobacteria</taxon>
        <taxon>Enterobacterales</taxon>
        <taxon>Yersiniaceae</taxon>
        <taxon>Rahnella</taxon>
    </lineage>
</organism>
<comment type="caution">
    <text evidence="3">The sequence shown here is derived from an EMBL/GenBank/DDBJ whole genome shotgun (WGS) entry which is preliminary data.</text>
</comment>
<keyword evidence="4" id="KW-1185">Reference proteome</keyword>